<sequence>MSDAAPDLVVVGARGQVGRLIAASRPDALLLDRDEVDITDGSSVDRVLSHLGPGSAVVNCAAHTAVDAAETDVAAAEAINVTGPANLARVTAATGARLVHVSTDYVFDGAPPAGDRRPLEPEDLDPAARPPSVYGRTKLDGERSARAADPRTTVVRTAWVYTGAAGGSDFVATMRRLEGERDTVSVVDDQVGSPTYAADLAQALLAVAGTPSTVGTTLHATNVGACSWFELARAVFAGIGADPERVLPTTTADFPRPAPRPAWSVLSPRSWERAGLTPLRDWRSALTAALAADGVTRGG</sequence>
<keyword evidence="2" id="KW-0560">Oxidoreductase</keyword>
<evidence type="ECO:0000256" key="2">
    <source>
        <dbReference type="RuleBase" id="RU364082"/>
    </source>
</evidence>
<comment type="similarity">
    <text evidence="1 2">Belongs to the dTDP-4-dehydrorhamnose reductase family.</text>
</comment>
<dbReference type="RefSeq" id="WP_372505116.1">
    <property type="nucleotide sequence ID" value="NZ_BAAAOE010000003.1"/>
</dbReference>
<dbReference type="Pfam" id="PF04321">
    <property type="entry name" value="RmlD_sub_bind"/>
    <property type="match status" value="1"/>
</dbReference>
<comment type="function">
    <text evidence="2">Catalyzes the reduction of dTDP-6-deoxy-L-lyxo-4-hexulose to yield dTDP-L-rhamnose.</text>
</comment>
<dbReference type="InterPro" id="IPR036291">
    <property type="entry name" value="NAD(P)-bd_dom_sf"/>
</dbReference>
<evidence type="ECO:0000259" key="4">
    <source>
        <dbReference type="Pfam" id="PF04321"/>
    </source>
</evidence>
<proteinExistence type="inferred from homology"/>
<evidence type="ECO:0000256" key="3">
    <source>
        <dbReference type="SAM" id="MobiDB-lite"/>
    </source>
</evidence>
<organism evidence="5 6">
    <name type="scientific">Williamsia serinedens</name>
    <dbReference type="NCBI Taxonomy" id="391736"/>
    <lineage>
        <taxon>Bacteria</taxon>
        <taxon>Bacillati</taxon>
        <taxon>Actinomycetota</taxon>
        <taxon>Actinomycetes</taxon>
        <taxon>Mycobacteriales</taxon>
        <taxon>Nocardiaceae</taxon>
        <taxon>Williamsia</taxon>
    </lineage>
</organism>
<evidence type="ECO:0000313" key="5">
    <source>
        <dbReference type="EMBL" id="MCP2162949.1"/>
    </source>
</evidence>
<feature type="compositionally biased region" description="Basic and acidic residues" evidence="3">
    <location>
        <begin position="137"/>
        <end position="148"/>
    </location>
</feature>
<dbReference type="NCBIfam" id="TIGR01214">
    <property type="entry name" value="rmlD"/>
    <property type="match status" value="1"/>
</dbReference>
<dbReference type="CDD" id="cd05254">
    <property type="entry name" value="dTDP_HR_like_SDR_e"/>
    <property type="match status" value="1"/>
</dbReference>
<feature type="region of interest" description="Disordered" evidence="3">
    <location>
        <begin position="107"/>
        <end position="148"/>
    </location>
</feature>
<dbReference type="InterPro" id="IPR005913">
    <property type="entry name" value="dTDP_dehydrorham_reduct"/>
</dbReference>
<protein>
    <recommendedName>
        <fullName evidence="2">dTDP-4-dehydrorhamnose reductase</fullName>
        <ecNumber evidence="2">1.1.1.133</ecNumber>
    </recommendedName>
</protein>
<reference evidence="5 6" key="1">
    <citation type="submission" date="2022-06" db="EMBL/GenBank/DDBJ databases">
        <title>Genomic Encyclopedia of Archaeal and Bacterial Type Strains, Phase II (KMG-II): from individual species to whole genera.</title>
        <authorList>
            <person name="Goeker M."/>
        </authorList>
    </citation>
    <scope>NUCLEOTIDE SEQUENCE [LARGE SCALE GENOMIC DNA]</scope>
    <source>
        <strain evidence="5 6">DSM 45037</strain>
    </source>
</reference>
<dbReference type="Proteomes" id="UP001205740">
    <property type="component" value="Unassembled WGS sequence"/>
</dbReference>
<evidence type="ECO:0000256" key="1">
    <source>
        <dbReference type="ARBA" id="ARBA00010944"/>
    </source>
</evidence>
<dbReference type="EMBL" id="JAMTCG010000009">
    <property type="protein sequence ID" value="MCP2162949.1"/>
    <property type="molecule type" value="Genomic_DNA"/>
</dbReference>
<dbReference type="PANTHER" id="PTHR10491:SF4">
    <property type="entry name" value="METHIONINE ADENOSYLTRANSFERASE 2 SUBUNIT BETA"/>
    <property type="match status" value="1"/>
</dbReference>
<comment type="caution">
    <text evidence="5">The sequence shown here is derived from an EMBL/GenBank/DDBJ whole genome shotgun (WGS) entry which is preliminary data.</text>
</comment>
<gene>
    <name evidence="5" type="ORF">LX12_004161</name>
</gene>
<dbReference type="Gene3D" id="3.40.50.720">
    <property type="entry name" value="NAD(P)-binding Rossmann-like Domain"/>
    <property type="match status" value="1"/>
</dbReference>
<dbReference type="InterPro" id="IPR029903">
    <property type="entry name" value="RmlD-like-bd"/>
</dbReference>
<dbReference type="Gene3D" id="3.90.25.10">
    <property type="entry name" value="UDP-galactose 4-epimerase, domain 1"/>
    <property type="match status" value="1"/>
</dbReference>
<keyword evidence="6" id="KW-1185">Reference proteome</keyword>
<comment type="pathway">
    <text evidence="2">Carbohydrate biosynthesis; dTDP-L-rhamnose biosynthesis.</text>
</comment>
<evidence type="ECO:0000313" key="6">
    <source>
        <dbReference type="Proteomes" id="UP001205740"/>
    </source>
</evidence>
<feature type="domain" description="RmlD-like substrate binding" evidence="4">
    <location>
        <begin position="8"/>
        <end position="291"/>
    </location>
</feature>
<dbReference type="EC" id="1.1.1.133" evidence="2"/>
<dbReference type="PANTHER" id="PTHR10491">
    <property type="entry name" value="DTDP-4-DEHYDRORHAMNOSE REDUCTASE"/>
    <property type="match status" value="1"/>
</dbReference>
<name>A0ABT1H6S8_9NOCA</name>
<dbReference type="SUPFAM" id="SSF51735">
    <property type="entry name" value="NAD(P)-binding Rossmann-fold domains"/>
    <property type="match status" value="1"/>
</dbReference>
<accession>A0ABT1H6S8</accession>
<keyword evidence="2" id="KW-0521">NADP</keyword>